<protein>
    <recommendedName>
        <fullName evidence="4">Mandelate racemase/muconate lactonizing enzyme C-terminal domain-containing protein</fullName>
    </recommendedName>
</protein>
<dbReference type="Pfam" id="PF13378">
    <property type="entry name" value="MR_MLE_C"/>
    <property type="match status" value="1"/>
</dbReference>
<keyword evidence="2" id="KW-0479">Metal-binding</keyword>
<feature type="non-terminal residue" evidence="5">
    <location>
        <position position="255"/>
    </location>
</feature>
<sequence length="255" mass="28834">MELTFTPYRITCAHPFGISRSTHEFYDIIYIYLERDGVIGRGEVAPSGRYGESFSDCIEILNTFSSTLPDFEQLQEFENYYRPNSGGVSSLETGLSMALVDLLGHQRGQPVHEILGFGKVVTKPTSYTIAIGDLKLLKNKIQDANDYQILKIKLGSGKDKEIVERVRQETDKVIRVDANEGWSLAEAMEMCNWLKDKNVELIEQPLKADELPLMRELKHASPIPLIADESCLKADDVLQLEEYFHGINIKLMKCG</sequence>
<dbReference type="GO" id="GO:0046872">
    <property type="term" value="F:metal ion binding"/>
    <property type="evidence" value="ECO:0007669"/>
    <property type="project" value="UniProtKB-KW"/>
</dbReference>
<dbReference type="SMART" id="SM00922">
    <property type="entry name" value="MR_MLE"/>
    <property type="match status" value="1"/>
</dbReference>
<dbReference type="InterPro" id="IPR013342">
    <property type="entry name" value="Mandelate_racemase_C"/>
</dbReference>
<evidence type="ECO:0000259" key="4">
    <source>
        <dbReference type="SMART" id="SM00922"/>
    </source>
</evidence>
<dbReference type="InterPro" id="IPR018110">
    <property type="entry name" value="Mandel_Rmase/mucon_lact_enz_CS"/>
</dbReference>
<dbReference type="GO" id="GO:0009063">
    <property type="term" value="P:amino acid catabolic process"/>
    <property type="evidence" value="ECO:0007669"/>
    <property type="project" value="InterPro"/>
</dbReference>
<dbReference type="InterPro" id="IPR036849">
    <property type="entry name" value="Enolase-like_C_sf"/>
</dbReference>
<dbReference type="InterPro" id="IPR029065">
    <property type="entry name" value="Enolase_C-like"/>
</dbReference>
<proteinExistence type="inferred from homology"/>
<evidence type="ECO:0000256" key="3">
    <source>
        <dbReference type="ARBA" id="ARBA00023235"/>
    </source>
</evidence>
<dbReference type="PANTHER" id="PTHR48073:SF2">
    <property type="entry name" value="O-SUCCINYLBENZOATE SYNTHASE"/>
    <property type="match status" value="1"/>
</dbReference>
<organism evidence="5">
    <name type="scientific">marine metagenome</name>
    <dbReference type="NCBI Taxonomy" id="408172"/>
    <lineage>
        <taxon>unclassified sequences</taxon>
        <taxon>metagenomes</taxon>
        <taxon>ecological metagenomes</taxon>
    </lineage>
</organism>
<accession>A0A382R1I0</accession>
<evidence type="ECO:0000256" key="2">
    <source>
        <dbReference type="ARBA" id="ARBA00022723"/>
    </source>
</evidence>
<dbReference type="PANTHER" id="PTHR48073">
    <property type="entry name" value="O-SUCCINYLBENZOATE SYNTHASE-RELATED"/>
    <property type="match status" value="1"/>
</dbReference>
<dbReference type="InterPro" id="IPR029017">
    <property type="entry name" value="Enolase-like_N"/>
</dbReference>
<dbReference type="Pfam" id="PF02746">
    <property type="entry name" value="MR_MLE_N"/>
    <property type="match status" value="1"/>
</dbReference>
<gene>
    <name evidence="5" type="ORF">METZ01_LOCUS344437</name>
</gene>
<dbReference type="EMBL" id="UINC01118452">
    <property type="protein sequence ID" value="SVC91583.1"/>
    <property type="molecule type" value="Genomic_DNA"/>
</dbReference>
<dbReference type="SUPFAM" id="SSF54826">
    <property type="entry name" value="Enolase N-terminal domain-like"/>
    <property type="match status" value="1"/>
</dbReference>
<comment type="similarity">
    <text evidence="1">Belongs to the mandelate racemase/muconate lactonizing enzyme family.</text>
</comment>
<reference evidence="5" key="1">
    <citation type="submission" date="2018-05" db="EMBL/GenBank/DDBJ databases">
        <authorList>
            <person name="Lanie J.A."/>
            <person name="Ng W.-L."/>
            <person name="Kazmierczak K.M."/>
            <person name="Andrzejewski T.M."/>
            <person name="Davidsen T.M."/>
            <person name="Wayne K.J."/>
            <person name="Tettelin H."/>
            <person name="Glass J.I."/>
            <person name="Rusch D."/>
            <person name="Podicherti R."/>
            <person name="Tsui H.-C.T."/>
            <person name="Winkler M.E."/>
        </authorList>
    </citation>
    <scope>NUCLEOTIDE SEQUENCE</scope>
</reference>
<dbReference type="AlphaFoldDB" id="A0A382R1I0"/>
<dbReference type="Gene3D" id="3.30.390.10">
    <property type="entry name" value="Enolase-like, N-terminal domain"/>
    <property type="match status" value="1"/>
</dbReference>
<evidence type="ECO:0000313" key="5">
    <source>
        <dbReference type="EMBL" id="SVC91583.1"/>
    </source>
</evidence>
<keyword evidence="3" id="KW-0413">Isomerase</keyword>
<dbReference type="InterPro" id="IPR013341">
    <property type="entry name" value="Mandelate_racemase_N_dom"/>
</dbReference>
<dbReference type="GO" id="GO:0016854">
    <property type="term" value="F:racemase and epimerase activity"/>
    <property type="evidence" value="ECO:0007669"/>
    <property type="project" value="UniProtKB-ARBA"/>
</dbReference>
<dbReference type="PROSITE" id="PS00909">
    <property type="entry name" value="MR_MLE_2"/>
    <property type="match status" value="1"/>
</dbReference>
<dbReference type="SUPFAM" id="SSF51604">
    <property type="entry name" value="Enolase C-terminal domain-like"/>
    <property type="match status" value="1"/>
</dbReference>
<evidence type="ECO:0000256" key="1">
    <source>
        <dbReference type="ARBA" id="ARBA00008031"/>
    </source>
</evidence>
<feature type="domain" description="Mandelate racemase/muconate lactonizing enzyme C-terminal" evidence="4">
    <location>
        <begin position="134"/>
        <end position="224"/>
    </location>
</feature>
<dbReference type="Gene3D" id="3.20.20.120">
    <property type="entry name" value="Enolase-like C-terminal domain"/>
    <property type="match status" value="1"/>
</dbReference>
<name>A0A382R1I0_9ZZZZ</name>